<dbReference type="WBParaSite" id="RSKR_0000164966.1">
    <property type="protein sequence ID" value="RSKR_0000164966.1"/>
    <property type="gene ID" value="RSKR_0000164966"/>
</dbReference>
<organism evidence="1 2">
    <name type="scientific">Rhabditophanes sp. KR3021</name>
    <dbReference type="NCBI Taxonomy" id="114890"/>
    <lineage>
        <taxon>Eukaryota</taxon>
        <taxon>Metazoa</taxon>
        <taxon>Ecdysozoa</taxon>
        <taxon>Nematoda</taxon>
        <taxon>Chromadorea</taxon>
        <taxon>Rhabditida</taxon>
        <taxon>Tylenchina</taxon>
        <taxon>Panagrolaimomorpha</taxon>
        <taxon>Strongyloidoidea</taxon>
        <taxon>Alloionematidae</taxon>
        <taxon>Rhabditophanes</taxon>
    </lineage>
</organism>
<protein>
    <submittedName>
        <fullName evidence="2">Transmembrane protein</fullName>
    </submittedName>
</protein>
<proteinExistence type="predicted"/>
<sequence>MEMYLSKEDCVDVAVIVVMTMMIMTIVYAFAKLLIAFWIISMLLKKKLMGLSIIKLALKRVKQPFKKKPRVVFLYLNDEDVQRKKMDGIFGHRKSPPLNNECQVFPIRYSFGSTVGSTSLSSNNHPGPLNSILSITPENLETIRSDNTDDTFYSLSNETLVNLVSSDYSCSFSKDGILCHSTPINKLTNAAISKMSP</sequence>
<evidence type="ECO:0000313" key="2">
    <source>
        <dbReference type="WBParaSite" id="RSKR_0000164966.1"/>
    </source>
</evidence>
<name>A0AC35TL11_9BILA</name>
<dbReference type="Proteomes" id="UP000095286">
    <property type="component" value="Unplaced"/>
</dbReference>
<accession>A0AC35TL11</accession>
<evidence type="ECO:0000313" key="1">
    <source>
        <dbReference type="Proteomes" id="UP000095286"/>
    </source>
</evidence>
<reference evidence="2" key="1">
    <citation type="submission" date="2016-11" db="UniProtKB">
        <authorList>
            <consortium name="WormBaseParasite"/>
        </authorList>
    </citation>
    <scope>IDENTIFICATION</scope>
    <source>
        <strain evidence="2">KR3021</strain>
    </source>
</reference>